<evidence type="ECO:0008006" key="5">
    <source>
        <dbReference type="Google" id="ProtNLM"/>
    </source>
</evidence>
<proteinExistence type="predicted"/>
<sequence length="475" mass="55475">MHIEKNICDNILYTLLNEKSKTKDNLNARKDLQDMGIRRDLWPDDNGKYHLALYSLTRDAKKVFLATLKNVRVPDGYSSNISRCIDEAQQKIIGLKIHDCHILIEQLLPLAIRNVLPNQVTSVLIEFCSFFRILCGKSLSRTELDKLQDRIVITLCHLEMLFPPSFFTVMVHLTVHLVEEAKLGGPVHYRYMYPIERELGHLKSFVRNKAHPEGSIAEGYLAEESLTFCSRYIDDMETRFNRPSRLCYDPPYEMSSVLPKLGTPHGGHSNFNLTKIEKLQAHRYVVFNREGVKPYINAFRDHIRRTSKGRRLSPTEIEKKVNKYFVDWFQALSVNPDNPYEMSTDIKFLARGPMMNARRFSVYDINGYRFRTLTREFGLKTQNSGVFLVSNTPCIASIADRNMRQANLPYYDKLEDIIELNYHGQFSVVLFKCKWADNTRDRGYKKDHWNFNCVNFDRLIHTGEREEYEPYIEAS</sequence>
<dbReference type="InterPro" id="IPR025452">
    <property type="entry name" value="DUF4218"/>
</dbReference>
<dbReference type="Proteomes" id="UP000289738">
    <property type="component" value="Chromosome B01"/>
</dbReference>
<gene>
    <name evidence="3" type="ORF">Ahy_B01g052782</name>
</gene>
<name>A0A445AQD0_ARAHY</name>
<accession>A0A445AQD0</accession>
<reference evidence="3 4" key="1">
    <citation type="submission" date="2019-01" db="EMBL/GenBank/DDBJ databases">
        <title>Sequencing of cultivated peanut Arachis hypogaea provides insights into genome evolution and oil improvement.</title>
        <authorList>
            <person name="Chen X."/>
        </authorList>
    </citation>
    <scope>NUCLEOTIDE SEQUENCE [LARGE SCALE GENOMIC DNA]</scope>
    <source>
        <strain evidence="4">cv. Fuhuasheng</strain>
        <tissue evidence="3">Leaves</tissue>
    </source>
</reference>
<dbReference type="PANTHER" id="PTHR48258:SF12">
    <property type="entry name" value="TRANSPOSON PROTEIN, CACTA, EN_SPM SUB-CLASS"/>
    <property type="match status" value="1"/>
</dbReference>
<dbReference type="EMBL" id="SDMP01000011">
    <property type="protein sequence ID" value="RYR28647.1"/>
    <property type="molecule type" value="Genomic_DNA"/>
</dbReference>
<feature type="domain" description="DUF4216" evidence="1">
    <location>
        <begin position="418"/>
        <end position="475"/>
    </location>
</feature>
<evidence type="ECO:0000259" key="1">
    <source>
        <dbReference type="Pfam" id="PF13952"/>
    </source>
</evidence>
<dbReference type="STRING" id="3818.A0A445AQD0"/>
<comment type="caution">
    <text evidence="3">The sequence shown here is derived from an EMBL/GenBank/DDBJ whole genome shotgun (WGS) entry which is preliminary data.</text>
</comment>
<feature type="domain" description="DUF4218" evidence="2">
    <location>
        <begin position="134"/>
        <end position="245"/>
    </location>
</feature>
<organism evidence="3 4">
    <name type="scientific">Arachis hypogaea</name>
    <name type="common">Peanut</name>
    <dbReference type="NCBI Taxonomy" id="3818"/>
    <lineage>
        <taxon>Eukaryota</taxon>
        <taxon>Viridiplantae</taxon>
        <taxon>Streptophyta</taxon>
        <taxon>Embryophyta</taxon>
        <taxon>Tracheophyta</taxon>
        <taxon>Spermatophyta</taxon>
        <taxon>Magnoliopsida</taxon>
        <taxon>eudicotyledons</taxon>
        <taxon>Gunneridae</taxon>
        <taxon>Pentapetalae</taxon>
        <taxon>rosids</taxon>
        <taxon>fabids</taxon>
        <taxon>Fabales</taxon>
        <taxon>Fabaceae</taxon>
        <taxon>Papilionoideae</taxon>
        <taxon>50 kb inversion clade</taxon>
        <taxon>dalbergioids sensu lato</taxon>
        <taxon>Dalbergieae</taxon>
        <taxon>Pterocarpus clade</taxon>
        <taxon>Arachis</taxon>
    </lineage>
</organism>
<evidence type="ECO:0000313" key="4">
    <source>
        <dbReference type="Proteomes" id="UP000289738"/>
    </source>
</evidence>
<dbReference type="Pfam" id="PF13952">
    <property type="entry name" value="DUF4216"/>
    <property type="match status" value="1"/>
</dbReference>
<dbReference type="PANTHER" id="PTHR48258">
    <property type="entry name" value="DUF4218 DOMAIN-CONTAINING PROTEIN-RELATED"/>
    <property type="match status" value="1"/>
</dbReference>
<evidence type="ECO:0000313" key="3">
    <source>
        <dbReference type="EMBL" id="RYR28647.1"/>
    </source>
</evidence>
<evidence type="ECO:0000259" key="2">
    <source>
        <dbReference type="Pfam" id="PF13960"/>
    </source>
</evidence>
<dbReference type="Pfam" id="PF13960">
    <property type="entry name" value="DUF4218"/>
    <property type="match status" value="1"/>
</dbReference>
<keyword evidence="4" id="KW-1185">Reference proteome</keyword>
<protein>
    <recommendedName>
        <fullName evidence="5">DUF4218 domain-containing protein</fullName>
    </recommendedName>
</protein>
<dbReference type="AlphaFoldDB" id="A0A445AQD0"/>
<dbReference type="InterPro" id="IPR025312">
    <property type="entry name" value="DUF4216"/>
</dbReference>